<keyword evidence="1" id="KW-0812">Transmembrane</keyword>
<reference evidence="3" key="1">
    <citation type="journal article" date="2009" name="BMC Genomics">
        <title>The complete genome sequence of Staphylothermus marinus reveals differences in sulfur metabolism among heterotrophic Crenarchaeota.</title>
        <authorList>
            <person name="Anderson I.J."/>
            <person name="Dharmarajan L."/>
            <person name="Rodriguez J."/>
            <person name="Hooper S."/>
            <person name="Porat I."/>
            <person name="Ulrich L.E."/>
            <person name="Elkins J.G."/>
            <person name="Mavromatis K."/>
            <person name="Sun H."/>
            <person name="Land M."/>
            <person name="Lapidus A."/>
            <person name="Lucas S."/>
            <person name="Barry K."/>
            <person name="Huber H."/>
            <person name="Zhulin I.B."/>
            <person name="Whitman W.B."/>
            <person name="Mukhopadhyay B."/>
            <person name="Woese C."/>
            <person name="Bristow J."/>
            <person name="Kyrpides N."/>
        </authorList>
    </citation>
    <scope>NUCLEOTIDE SEQUENCE [LARGE SCALE GENOMIC DNA]</scope>
    <source>
        <strain evidence="3">ATCC 43588 / DSM 3639 / JCM 9404 / F1</strain>
    </source>
</reference>
<dbReference type="OrthoDB" id="28968at2157"/>
<keyword evidence="3" id="KW-1185">Reference proteome</keyword>
<sequence>MDGSKIIILGAIALIVGILLPIMMHTIFFQGTRNIGNNIRTGIEVNVPKIEEMNSFSSYSELLNYLNKTSVSISSNPEIKGVSSIEKSIVFLTTYVSTGETLSYEAQPGTSGRYSSTNVQVMGIDEPDIVKTNGKIIAIARGNTVYIVDALRNIYAGKIVLNSTINSIYLSGNNLIVLTTMNREFNILKKIVSENTTFTITFQAPRWISEIYVFSISDPKQPVRQYNISITGTIVSSRLKDDILYIITQQPVYDRIITIPLIGEHLLPPEKIYLVDKQPIHYTNIVALNITSGKFSAYSFLTGSTSWVYMSHKHLVLASSNPYWLAYQEHALRIIAKYMPEEIKKQIEPLIESNNYYKALEIINDYLNKLDQENITKIVNNINAEFNTLNFTDYTKLYILDINRLSLKYMGEIEVPGTILDQFSIEEYKNNYLIVATTVRNYKLVARFHTITPASNNNFEITVTITDSSGTKKWSMFVNKSLVEHGWKGFFSVVPKQVLKYNELHIIGLSDLKIISKLSNLAVNEDIKASRLVGDLFILVTYRRVDPLFAINISDPRNPVVLGYLEIPGYNEYLHPISRNLILGIGVDNGKLMVSLYNINDPENILLVAKATLSPLLSPVLQDYHAFTIDPEKKLVFIPVATALFRLENVRAISGDAVAVIKYSNNSLVVLKIIDHPYIIRTLYIGDKLYTISPYMVRVFNEETLELIKTIWLG</sequence>
<feature type="transmembrane region" description="Helical" evidence="1">
    <location>
        <begin position="7"/>
        <end position="29"/>
    </location>
</feature>
<proteinExistence type="predicted"/>
<protein>
    <submittedName>
        <fullName evidence="2">Secreted protein</fullName>
    </submittedName>
</protein>
<dbReference type="GeneID" id="4906594"/>
<dbReference type="KEGG" id="smr:Smar_0016"/>
<dbReference type="Pfam" id="PF09826">
    <property type="entry name" value="Beta_propel"/>
    <property type="match status" value="1"/>
</dbReference>
<accession>A3DKH0</accession>
<evidence type="ECO:0000256" key="1">
    <source>
        <dbReference type="SAM" id="Phobius"/>
    </source>
</evidence>
<dbReference type="RefSeq" id="WP_011838321.1">
    <property type="nucleotide sequence ID" value="NC_009033.1"/>
</dbReference>
<evidence type="ECO:0000313" key="2">
    <source>
        <dbReference type="EMBL" id="ABN69130.1"/>
    </source>
</evidence>
<dbReference type="EMBL" id="CP000575">
    <property type="protein sequence ID" value="ABN69130.1"/>
    <property type="molecule type" value="Genomic_DNA"/>
</dbReference>
<organism evidence="2 3">
    <name type="scientific">Staphylothermus marinus (strain ATCC 43588 / DSM 3639 / JCM 9404 / F1)</name>
    <dbReference type="NCBI Taxonomy" id="399550"/>
    <lineage>
        <taxon>Archaea</taxon>
        <taxon>Thermoproteota</taxon>
        <taxon>Thermoprotei</taxon>
        <taxon>Desulfurococcales</taxon>
        <taxon>Desulfurococcaceae</taxon>
        <taxon>Staphylothermus</taxon>
    </lineage>
</organism>
<dbReference type="InterPro" id="IPR019198">
    <property type="entry name" value="Beta_propeller_containing"/>
</dbReference>
<keyword evidence="1" id="KW-1133">Transmembrane helix</keyword>
<name>A3DKH0_STAMF</name>
<gene>
    <name evidence="2" type="ordered locus">Smar_0016</name>
</gene>
<keyword evidence="1" id="KW-0472">Membrane</keyword>
<dbReference type="Proteomes" id="UP000000254">
    <property type="component" value="Chromosome"/>
</dbReference>
<evidence type="ECO:0000313" key="3">
    <source>
        <dbReference type="Proteomes" id="UP000000254"/>
    </source>
</evidence>
<dbReference type="STRING" id="399550.Smar_0016"/>
<reference evidence="2 3" key="2">
    <citation type="journal article" date="2009" name="Stand. Genomic Sci.">
        <title>Complete genome sequence of Staphylothermus marinus Stetter and Fiala 1986 type strain F1.</title>
        <authorList>
            <person name="Anderson I.J."/>
            <person name="Sun H."/>
            <person name="Lapidus A."/>
            <person name="Copeland A."/>
            <person name="Glavina Del Rio T."/>
            <person name="Tice H."/>
            <person name="Dalin E."/>
            <person name="Lucas S."/>
            <person name="Barry K."/>
            <person name="Land M."/>
            <person name="Richardson P."/>
            <person name="Huber H."/>
            <person name="Kyrpides N.C."/>
        </authorList>
    </citation>
    <scope>NUCLEOTIDE SEQUENCE [LARGE SCALE GENOMIC DNA]</scope>
    <source>
        <strain evidence="3">ATCC 43588 / DSM 3639 / JCM 9404 / F1</strain>
    </source>
</reference>
<dbReference type="AlphaFoldDB" id="A3DKH0"/>
<dbReference type="HOGENOM" id="CLU_015706_0_0_2"/>
<dbReference type="eggNOG" id="arCOG02284">
    <property type="taxonomic scope" value="Archaea"/>
</dbReference>